<evidence type="ECO:0000313" key="7">
    <source>
        <dbReference type="Proteomes" id="UP001207742"/>
    </source>
</evidence>
<dbReference type="EMBL" id="JAPDNS010000001">
    <property type="protein sequence ID" value="MCW3484839.1"/>
    <property type="molecule type" value="Genomic_DNA"/>
</dbReference>
<feature type="transmembrane region" description="Helical" evidence="5">
    <location>
        <begin position="70"/>
        <end position="89"/>
    </location>
</feature>
<comment type="subcellular location">
    <subcellularLocation>
        <location evidence="1">Membrane</location>
        <topology evidence="1">Multi-pass membrane protein</topology>
    </subcellularLocation>
</comment>
<keyword evidence="2 5" id="KW-0812">Transmembrane</keyword>
<dbReference type="RefSeq" id="WP_264730756.1">
    <property type="nucleotide sequence ID" value="NZ_JAPDNR010000001.1"/>
</dbReference>
<evidence type="ECO:0000256" key="5">
    <source>
        <dbReference type="SAM" id="Phobius"/>
    </source>
</evidence>
<comment type="caution">
    <text evidence="6">The sequence shown here is derived from an EMBL/GenBank/DDBJ whole genome shotgun (WGS) entry which is preliminary data.</text>
</comment>
<accession>A0ABT3IM81</accession>
<reference evidence="6 7" key="1">
    <citation type="submission" date="2022-10" db="EMBL/GenBank/DDBJ databases">
        <title>Chitinophaga nivalis PC15 sp. nov., isolated from Pyeongchang county, South Korea.</title>
        <authorList>
            <person name="Trinh H.N."/>
        </authorList>
    </citation>
    <scope>NUCLEOTIDE SEQUENCE [LARGE SCALE GENOMIC DNA]</scope>
    <source>
        <strain evidence="6 7">PC14</strain>
    </source>
</reference>
<evidence type="ECO:0000313" key="6">
    <source>
        <dbReference type="EMBL" id="MCW3484839.1"/>
    </source>
</evidence>
<evidence type="ECO:0000256" key="1">
    <source>
        <dbReference type="ARBA" id="ARBA00004141"/>
    </source>
</evidence>
<keyword evidence="4 5" id="KW-0472">Membrane</keyword>
<gene>
    <name evidence="6" type="ORF">OL497_13080</name>
</gene>
<feature type="transmembrane region" description="Helical" evidence="5">
    <location>
        <begin position="43"/>
        <end position="61"/>
    </location>
</feature>
<protein>
    <submittedName>
        <fullName evidence="6">DoxX family protein</fullName>
    </submittedName>
</protein>
<evidence type="ECO:0000256" key="3">
    <source>
        <dbReference type="ARBA" id="ARBA00022989"/>
    </source>
</evidence>
<keyword evidence="3 5" id="KW-1133">Transmembrane helix</keyword>
<dbReference type="InterPro" id="IPR032808">
    <property type="entry name" value="DoxX"/>
</dbReference>
<proteinExistence type="predicted"/>
<feature type="transmembrane region" description="Helical" evidence="5">
    <location>
        <begin position="95"/>
        <end position="113"/>
    </location>
</feature>
<dbReference type="Proteomes" id="UP001207742">
    <property type="component" value="Unassembled WGS sequence"/>
</dbReference>
<keyword evidence="7" id="KW-1185">Reference proteome</keyword>
<dbReference type="Pfam" id="PF13564">
    <property type="entry name" value="DoxX_2"/>
    <property type="match status" value="1"/>
</dbReference>
<organism evidence="6 7">
    <name type="scientific">Chitinophaga nivalis</name>
    <dbReference type="NCBI Taxonomy" id="2991709"/>
    <lineage>
        <taxon>Bacteria</taxon>
        <taxon>Pseudomonadati</taxon>
        <taxon>Bacteroidota</taxon>
        <taxon>Chitinophagia</taxon>
        <taxon>Chitinophagales</taxon>
        <taxon>Chitinophagaceae</taxon>
        <taxon>Chitinophaga</taxon>
    </lineage>
</organism>
<evidence type="ECO:0000256" key="4">
    <source>
        <dbReference type="ARBA" id="ARBA00023136"/>
    </source>
</evidence>
<sequence length="122" mass="13722">MMKRTYRITTIIFLVILFLTAITDLMRMDFVLTTVRHLGYPDFLPLLIGTGKCIGIILLSLPRYTPWKEWGYAGFTVLFLSAAASHAFAGDALGHILPPLIFETLLLVSYFSMRKVVHNATA</sequence>
<name>A0ABT3IM81_9BACT</name>
<evidence type="ECO:0000256" key="2">
    <source>
        <dbReference type="ARBA" id="ARBA00022692"/>
    </source>
</evidence>